<accession>A0A8H4W440</accession>
<organism evidence="1 2">
    <name type="scientific">Cudoniella acicularis</name>
    <dbReference type="NCBI Taxonomy" id="354080"/>
    <lineage>
        <taxon>Eukaryota</taxon>
        <taxon>Fungi</taxon>
        <taxon>Dikarya</taxon>
        <taxon>Ascomycota</taxon>
        <taxon>Pezizomycotina</taxon>
        <taxon>Leotiomycetes</taxon>
        <taxon>Helotiales</taxon>
        <taxon>Tricladiaceae</taxon>
        <taxon>Cudoniella</taxon>
    </lineage>
</organism>
<proteinExistence type="predicted"/>
<protein>
    <submittedName>
        <fullName evidence="1">Uncharacterized protein</fullName>
    </submittedName>
</protein>
<evidence type="ECO:0000313" key="2">
    <source>
        <dbReference type="Proteomes" id="UP000566819"/>
    </source>
</evidence>
<gene>
    <name evidence="1" type="ORF">G7Y89_g5320</name>
</gene>
<dbReference type="AlphaFoldDB" id="A0A8H4W440"/>
<evidence type="ECO:0000313" key="1">
    <source>
        <dbReference type="EMBL" id="KAF4632801.1"/>
    </source>
</evidence>
<comment type="caution">
    <text evidence="1">The sequence shown here is derived from an EMBL/GenBank/DDBJ whole genome shotgun (WGS) entry which is preliminary data.</text>
</comment>
<name>A0A8H4W440_9HELO</name>
<sequence length="219" mass="25310">MVLSIEEDTLCELDMIELESVDELVRLDDNDRLVVELVDATELFWLEEAEELELVGETVVESWEEVEESVREDDVAEDWSVEDPEELDIWDEPEVLGSRLLDICELLILEVCGVPELELDERLCDEVVVKNCDELTELKFWDELIKLELGVELDALESWDELVGPVVCDELVEPEMSVELRLLETWDELTGLEVWDEVVEPELSVEPVLLEICDELTEF</sequence>
<dbReference type="EMBL" id="JAAMPI010000315">
    <property type="protein sequence ID" value="KAF4632801.1"/>
    <property type="molecule type" value="Genomic_DNA"/>
</dbReference>
<keyword evidence="2" id="KW-1185">Reference proteome</keyword>
<dbReference type="Proteomes" id="UP000566819">
    <property type="component" value="Unassembled WGS sequence"/>
</dbReference>
<reference evidence="1 2" key="1">
    <citation type="submission" date="2020-03" db="EMBL/GenBank/DDBJ databases">
        <title>Draft Genome Sequence of Cudoniella acicularis.</title>
        <authorList>
            <person name="Buettner E."/>
            <person name="Kellner H."/>
        </authorList>
    </citation>
    <scope>NUCLEOTIDE SEQUENCE [LARGE SCALE GENOMIC DNA]</scope>
    <source>
        <strain evidence="1 2">DSM 108380</strain>
    </source>
</reference>